<dbReference type="OrthoDB" id="9802097at2"/>
<evidence type="ECO:0000313" key="3">
    <source>
        <dbReference type="EMBL" id="ABI65637.1"/>
    </source>
</evidence>
<keyword evidence="1 2" id="KW-0093">Biotin biosynthesis</keyword>
<name>Q0AQ00_MARMM</name>
<feature type="binding site" evidence="2">
    <location>
        <begin position="116"/>
        <end position="119"/>
    </location>
    <ligand>
        <name>ATP</name>
        <dbReference type="ChEBI" id="CHEBI:30616"/>
    </ligand>
</feature>
<keyword evidence="2" id="KW-0479">Metal-binding</keyword>
<keyword evidence="2" id="KW-0963">Cytoplasm</keyword>
<comment type="subunit">
    <text evidence="2">Homodimer.</text>
</comment>
<dbReference type="HAMAP" id="MF_00336">
    <property type="entry name" value="BioD"/>
    <property type="match status" value="1"/>
</dbReference>
<dbReference type="STRING" id="394221.Mmar10_1345"/>
<comment type="pathway">
    <text evidence="2">Cofactor biosynthesis; biotin biosynthesis; biotin from 7,8-diaminononanoate: step 1/2.</text>
</comment>
<comment type="subcellular location">
    <subcellularLocation>
        <location evidence="2">Cytoplasm</location>
    </subcellularLocation>
</comment>
<dbReference type="InterPro" id="IPR004472">
    <property type="entry name" value="DTB_synth_BioD"/>
</dbReference>
<comment type="similarity">
    <text evidence="2">Belongs to the dethiobiotin synthetase family.</text>
</comment>
<dbReference type="InterPro" id="IPR027417">
    <property type="entry name" value="P-loop_NTPase"/>
</dbReference>
<keyword evidence="2" id="KW-0067">ATP-binding</keyword>
<evidence type="ECO:0000256" key="1">
    <source>
        <dbReference type="ARBA" id="ARBA00022756"/>
    </source>
</evidence>
<dbReference type="NCBIfam" id="TIGR00347">
    <property type="entry name" value="bioD"/>
    <property type="match status" value="1"/>
</dbReference>
<proteinExistence type="inferred from homology"/>
<dbReference type="GO" id="GO:0000287">
    <property type="term" value="F:magnesium ion binding"/>
    <property type="evidence" value="ECO:0007669"/>
    <property type="project" value="UniProtKB-UniRule"/>
</dbReference>
<reference evidence="3 4" key="1">
    <citation type="submission" date="2006-08" db="EMBL/GenBank/DDBJ databases">
        <title>Complete sequence of Maricaulis maris MCS10.</title>
        <authorList>
            <consortium name="US DOE Joint Genome Institute"/>
            <person name="Copeland A."/>
            <person name="Lucas S."/>
            <person name="Lapidus A."/>
            <person name="Barry K."/>
            <person name="Detter J.C."/>
            <person name="Glavina del Rio T."/>
            <person name="Hammon N."/>
            <person name="Israni S."/>
            <person name="Dalin E."/>
            <person name="Tice H."/>
            <person name="Pitluck S."/>
            <person name="Saunders E."/>
            <person name="Brettin T."/>
            <person name="Bruce D."/>
            <person name="Han C."/>
            <person name="Tapia R."/>
            <person name="Gilna P."/>
            <person name="Schmutz J."/>
            <person name="Larimer F."/>
            <person name="Land M."/>
            <person name="Hauser L."/>
            <person name="Kyrpides N."/>
            <person name="Mikhailova N."/>
            <person name="Viollier P."/>
            <person name="Stephens C."/>
            <person name="Richardson P."/>
        </authorList>
    </citation>
    <scope>NUCLEOTIDE SEQUENCE [LARGE SCALE GENOMIC DNA]</scope>
    <source>
        <strain evidence="3 4">MCS10</strain>
    </source>
</reference>
<feature type="binding site" evidence="2">
    <location>
        <position position="16"/>
    </location>
    <ligand>
        <name>Mg(2+)</name>
        <dbReference type="ChEBI" id="CHEBI:18420"/>
    </ligand>
</feature>
<feature type="binding site" evidence="2">
    <location>
        <position position="116"/>
    </location>
    <ligand>
        <name>Mg(2+)</name>
        <dbReference type="ChEBI" id="CHEBI:18420"/>
    </ligand>
</feature>
<comment type="catalytic activity">
    <reaction evidence="2">
        <text>(7R,8S)-7,8-diammoniononanoate + CO2 + ATP = (4R,5S)-dethiobiotin + ADP + phosphate + 3 H(+)</text>
        <dbReference type="Rhea" id="RHEA:15805"/>
        <dbReference type="ChEBI" id="CHEBI:15378"/>
        <dbReference type="ChEBI" id="CHEBI:16526"/>
        <dbReference type="ChEBI" id="CHEBI:30616"/>
        <dbReference type="ChEBI" id="CHEBI:43474"/>
        <dbReference type="ChEBI" id="CHEBI:149469"/>
        <dbReference type="ChEBI" id="CHEBI:149473"/>
        <dbReference type="ChEBI" id="CHEBI:456216"/>
        <dbReference type="EC" id="6.3.3.3"/>
    </reaction>
</comment>
<dbReference type="GO" id="GO:0005524">
    <property type="term" value="F:ATP binding"/>
    <property type="evidence" value="ECO:0007669"/>
    <property type="project" value="UniProtKB-UniRule"/>
</dbReference>
<keyword evidence="2" id="KW-0547">Nucleotide-binding</keyword>
<dbReference type="RefSeq" id="WP_011643284.1">
    <property type="nucleotide sequence ID" value="NC_008347.1"/>
</dbReference>
<dbReference type="UniPathway" id="UPA00078">
    <property type="reaction ID" value="UER00161"/>
</dbReference>
<dbReference type="GO" id="GO:0009102">
    <property type="term" value="P:biotin biosynthetic process"/>
    <property type="evidence" value="ECO:0007669"/>
    <property type="project" value="UniProtKB-UniRule"/>
</dbReference>
<comment type="caution">
    <text evidence="2">Lacks conserved residue(s) required for the propagation of feature annotation.</text>
</comment>
<dbReference type="PANTHER" id="PTHR43210:SF5">
    <property type="entry name" value="DETHIOBIOTIN SYNTHETASE"/>
    <property type="match status" value="1"/>
</dbReference>
<evidence type="ECO:0000313" key="4">
    <source>
        <dbReference type="Proteomes" id="UP000001964"/>
    </source>
</evidence>
<organism evidence="3 4">
    <name type="scientific">Maricaulis maris (strain MCS10)</name>
    <name type="common">Caulobacter maris</name>
    <dbReference type="NCBI Taxonomy" id="394221"/>
    <lineage>
        <taxon>Bacteria</taxon>
        <taxon>Pseudomonadati</taxon>
        <taxon>Pseudomonadota</taxon>
        <taxon>Alphaproteobacteria</taxon>
        <taxon>Maricaulales</taxon>
        <taxon>Maricaulaceae</taxon>
        <taxon>Maricaulis</taxon>
    </lineage>
</organism>
<dbReference type="CDD" id="cd03109">
    <property type="entry name" value="DTBS"/>
    <property type="match status" value="1"/>
</dbReference>
<sequence>MRPLFFTGTGTDIGKTHVLCEIIRAWRASGRSMRVLKPVISGFDPSALNETDTIRLMRANEDALTGEGVQAVSPWRFRAPLSPDLAARKERRELALDKIVSWCLDHISRDMPTVIEGAGGVMSPIASDGLNLDLIRELDAHPVLVAGSYLGTISHTLTALRVLDGRCSVILNDHPESDTPIAETARTISRFAPRADIRVFDPAAPEALLDLFERAAETLLD</sequence>
<dbReference type="eggNOG" id="COG0132">
    <property type="taxonomic scope" value="Bacteria"/>
</dbReference>
<dbReference type="EC" id="6.3.3.3" evidence="2"/>
<accession>Q0AQ00</accession>
<evidence type="ECO:0000256" key="2">
    <source>
        <dbReference type="HAMAP-Rule" id="MF_00336"/>
    </source>
</evidence>
<dbReference type="PIRSF" id="PIRSF006755">
    <property type="entry name" value="DTB_synth"/>
    <property type="match status" value="1"/>
</dbReference>
<gene>
    <name evidence="2" type="primary">bioD</name>
    <name evidence="3" type="ordered locus">Mmar10_1345</name>
</gene>
<dbReference type="AlphaFoldDB" id="Q0AQ00"/>
<dbReference type="SUPFAM" id="SSF52540">
    <property type="entry name" value="P-loop containing nucleoside triphosphate hydrolases"/>
    <property type="match status" value="1"/>
</dbReference>
<dbReference type="KEGG" id="mmr:Mmar10_1345"/>
<dbReference type="EMBL" id="CP000449">
    <property type="protein sequence ID" value="ABI65637.1"/>
    <property type="molecule type" value="Genomic_DNA"/>
</dbReference>
<comment type="function">
    <text evidence="2">Catalyzes a mechanistically unusual reaction, the ATP-dependent insertion of CO2 between the N7 and N8 nitrogen atoms of 7,8-diaminopelargonic acid (DAPA, also called 7,8-diammoniononanoate) to form a ureido ring.</text>
</comment>
<dbReference type="HOGENOM" id="CLU_072551_3_1_5"/>
<keyword evidence="4" id="KW-1185">Reference proteome</keyword>
<feature type="binding site" evidence="2">
    <location>
        <position position="52"/>
    </location>
    <ligand>
        <name>ATP</name>
        <dbReference type="ChEBI" id="CHEBI:30616"/>
    </ligand>
</feature>
<comment type="cofactor">
    <cofactor evidence="2">
        <name>Mg(2+)</name>
        <dbReference type="ChEBI" id="CHEBI:18420"/>
    </cofactor>
</comment>
<feature type="binding site" evidence="2">
    <location>
        <begin position="172"/>
        <end position="173"/>
    </location>
    <ligand>
        <name>ATP</name>
        <dbReference type="ChEBI" id="CHEBI:30616"/>
    </ligand>
</feature>
<keyword evidence="2 3" id="KW-0436">Ligase</keyword>
<dbReference type="GO" id="GO:0005829">
    <property type="term" value="C:cytosol"/>
    <property type="evidence" value="ECO:0007669"/>
    <property type="project" value="TreeGrafter"/>
</dbReference>
<dbReference type="Gene3D" id="3.40.50.300">
    <property type="entry name" value="P-loop containing nucleotide triphosphate hydrolases"/>
    <property type="match status" value="1"/>
</dbReference>
<dbReference type="Proteomes" id="UP000001964">
    <property type="component" value="Chromosome"/>
</dbReference>
<dbReference type="GO" id="GO:0004141">
    <property type="term" value="F:dethiobiotin synthase activity"/>
    <property type="evidence" value="ECO:0007669"/>
    <property type="project" value="UniProtKB-UniRule"/>
</dbReference>
<dbReference type="Pfam" id="PF13500">
    <property type="entry name" value="AAA_26"/>
    <property type="match status" value="1"/>
</dbReference>
<feature type="active site" evidence="2">
    <location>
        <position position="37"/>
    </location>
</feature>
<dbReference type="PANTHER" id="PTHR43210">
    <property type="entry name" value="DETHIOBIOTIN SYNTHETASE"/>
    <property type="match status" value="1"/>
</dbReference>
<feature type="binding site" evidence="2">
    <location>
        <begin position="12"/>
        <end position="17"/>
    </location>
    <ligand>
        <name>ATP</name>
        <dbReference type="ChEBI" id="CHEBI:30616"/>
    </ligand>
</feature>
<protein>
    <recommendedName>
        <fullName evidence="2">ATP-dependent dethiobiotin synthetase BioD</fullName>
        <ecNumber evidence="2">6.3.3.3</ecNumber>
    </recommendedName>
    <alternativeName>
        <fullName evidence="2">DTB synthetase</fullName>
        <shortName evidence="2">DTBS</shortName>
    </alternativeName>
    <alternativeName>
        <fullName evidence="2">Dethiobiotin synthase</fullName>
    </alternativeName>
</protein>
<keyword evidence="2" id="KW-0460">Magnesium</keyword>
<feature type="binding site" evidence="2">
    <location>
        <position position="52"/>
    </location>
    <ligand>
        <name>Mg(2+)</name>
        <dbReference type="ChEBI" id="CHEBI:18420"/>
    </ligand>
</feature>
<feature type="binding site" evidence="2">
    <location>
        <position position="41"/>
    </location>
    <ligand>
        <name>substrate</name>
    </ligand>
</feature>